<proteinExistence type="predicted"/>
<keyword evidence="4" id="KW-1185">Reference proteome</keyword>
<dbReference type="Proteomes" id="UP000781958">
    <property type="component" value="Unassembled WGS sequence"/>
</dbReference>
<keyword evidence="1" id="KW-0732">Signal</keyword>
<dbReference type="RefSeq" id="WP_209762067.1">
    <property type="nucleotide sequence ID" value="NZ_JAGINP010000001.1"/>
</dbReference>
<feature type="signal peptide" evidence="1">
    <location>
        <begin position="1"/>
        <end position="22"/>
    </location>
</feature>
<feature type="chain" id="PRO_5045875186" evidence="1">
    <location>
        <begin position="23"/>
        <end position="142"/>
    </location>
</feature>
<dbReference type="InterPro" id="IPR013096">
    <property type="entry name" value="Cupin_2"/>
</dbReference>
<accession>A0ABS4SCH2</accession>
<dbReference type="InterPro" id="IPR014710">
    <property type="entry name" value="RmlC-like_jellyroll"/>
</dbReference>
<dbReference type="SUPFAM" id="SSF51182">
    <property type="entry name" value="RmlC-like cupins"/>
    <property type="match status" value="1"/>
</dbReference>
<evidence type="ECO:0000313" key="3">
    <source>
        <dbReference type="EMBL" id="MBP2290267.1"/>
    </source>
</evidence>
<protein>
    <submittedName>
        <fullName evidence="3">Quercetin dioxygenase-like cupin family protein</fullName>
    </submittedName>
</protein>
<dbReference type="PANTHER" id="PTHR38599">
    <property type="entry name" value="CUPIN DOMAIN PROTEIN (AFU_ORTHOLOGUE AFUA_3G13620)"/>
    <property type="match status" value="1"/>
</dbReference>
<sequence>MHLRSLAVVGWLAALAAPAADAAQPRHETVTPAFHHAIPNIPGKNLLSVVVDYPPGGKSAPHRHAGSAFIYAYVLSGAIRSQVDDGPDKVYRAGESFVETPGGHHRVSENASATEPARLLAVFVINDGDTPLTTPLATTNSH</sequence>
<gene>
    <name evidence="3" type="ORF">J2851_000004</name>
</gene>
<evidence type="ECO:0000259" key="2">
    <source>
        <dbReference type="Pfam" id="PF07883"/>
    </source>
</evidence>
<dbReference type="Pfam" id="PF07883">
    <property type="entry name" value="Cupin_2"/>
    <property type="match status" value="1"/>
</dbReference>
<name>A0ABS4SCH2_9PROT</name>
<comment type="caution">
    <text evidence="3">The sequence shown here is derived from an EMBL/GenBank/DDBJ whole genome shotgun (WGS) entry which is preliminary data.</text>
</comment>
<feature type="domain" description="Cupin type-2" evidence="2">
    <location>
        <begin position="50"/>
        <end position="123"/>
    </location>
</feature>
<dbReference type="InterPro" id="IPR011051">
    <property type="entry name" value="RmlC_Cupin_sf"/>
</dbReference>
<dbReference type="PANTHER" id="PTHR38599:SF1">
    <property type="entry name" value="CUPIN DOMAIN PROTEIN (AFU_ORTHOLOGUE AFUA_3G13620)"/>
    <property type="match status" value="1"/>
</dbReference>
<organism evidence="3 4">
    <name type="scientific">Azospirillum rugosum</name>
    <dbReference type="NCBI Taxonomy" id="416170"/>
    <lineage>
        <taxon>Bacteria</taxon>
        <taxon>Pseudomonadati</taxon>
        <taxon>Pseudomonadota</taxon>
        <taxon>Alphaproteobacteria</taxon>
        <taxon>Rhodospirillales</taxon>
        <taxon>Azospirillaceae</taxon>
        <taxon>Azospirillum</taxon>
    </lineage>
</organism>
<dbReference type="Gene3D" id="2.60.120.10">
    <property type="entry name" value="Jelly Rolls"/>
    <property type="match status" value="1"/>
</dbReference>
<dbReference type="CDD" id="cd02234">
    <property type="entry name" value="cupin_BLR7677-like"/>
    <property type="match status" value="1"/>
</dbReference>
<dbReference type="EMBL" id="JAGINP010000001">
    <property type="protein sequence ID" value="MBP2290267.1"/>
    <property type="molecule type" value="Genomic_DNA"/>
</dbReference>
<evidence type="ECO:0000256" key="1">
    <source>
        <dbReference type="SAM" id="SignalP"/>
    </source>
</evidence>
<reference evidence="3 4" key="1">
    <citation type="submission" date="2021-03" db="EMBL/GenBank/DDBJ databases">
        <title>Genomic Encyclopedia of Type Strains, Phase III (KMG-III): the genomes of soil and plant-associated and newly described type strains.</title>
        <authorList>
            <person name="Whitman W."/>
        </authorList>
    </citation>
    <scope>NUCLEOTIDE SEQUENCE [LARGE SCALE GENOMIC DNA]</scope>
    <source>
        <strain evidence="3 4">IMMIB AFH-6</strain>
    </source>
</reference>
<evidence type="ECO:0000313" key="4">
    <source>
        <dbReference type="Proteomes" id="UP000781958"/>
    </source>
</evidence>